<evidence type="ECO:0000313" key="1">
    <source>
        <dbReference type="EMBL" id="PZM14823.1"/>
    </source>
</evidence>
<protein>
    <submittedName>
        <fullName evidence="1">Uncharacterized protein</fullName>
    </submittedName>
</protein>
<evidence type="ECO:0000313" key="2">
    <source>
        <dbReference type="Proteomes" id="UP000248925"/>
    </source>
</evidence>
<dbReference type="Proteomes" id="UP000248925">
    <property type="component" value="Unassembled WGS sequence"/>
</dbReference>
<comment type="caution">
    <text evidence="1">The sequence shown here is derived from an EMBL/GenBank/DDBJ whole genome shotgun (WGS) entry which is preliminary data.</text>
</comment>
<organism evidence="1 2">
    <name type="scientific">Rhizobium tubonense</name>
    <dbReference type="NCBI Taxonomy" id="484088"/>
    <lineage>
        <taxon>Bacteria</taxon>
        <taxon>Pseudomonadati</taxon>
        <taxon>Pseudomonadota</taxon>
        <taxon>Alphaproteobacteria</taxon>
        <taxon>Hyphomicrobiales</taxon>
        <taxon>Rhizobiaceae</taxon>
        <taxon>Rhizobium/Agrobacterium group</taxon>
        <taxon>Rhizobium</taxon>
    </lineage>
</organism>
<reference evidence="1 2" key="1">
    <citation type="journal article" date="2018" name="Sci. Rep.">
        <title>Rhizobium tumorigenes sp. nov., a novel plant tumorigenic bacterium isolated from cane gall tumors on thornless blackberry.</title>
        <authorList>
            <person name="Kuzmanovi N."/>
            <person name="Smalla K."/>
            <person name="Gronow S."/>
            <person name="PuBawska J."/>
        </authorList>
    </citation>
    <scope>NUCLEOTIDE SEQUENCE [LARGE SCALE GENOMIC DNA]</scope>
    <source>
        <strain evidence="1 2">CCBAU 85046</strain>
    </source>
</reference>
<dbReference type="AlphaFoldDB" id="A0A2W4EW10"/>
<name>A0A2W4EW10_9HYPH</name>
<accession>A0A2W4EW10</accession>
<dbReference type="EMBL" id="PCDP01000029">
    <property type="protein sequence ID" value="PZM14823.1"/>
    <property type="molecule type" value="Genomic_DNA"/>
</dbReference>
<proteinExistence type="predicted"/>
<dbReference type="OrthoDB" id="7066910at2"/>
<sequence length="106" mass="12045">MSDKKRKKVYDALIEGVPEGLSGASLCDFVIKKCSKTTSRPIVRASLRALSVSVFGIFKYTKDTSLHRYIVRVHLLVVDQIAKDYPEMRIRRAKRFAIDAAIREVC</sequence>
<keyword evidence="2" id="KW-1185">Reference proteome</keyword>
<dbReference type="RefSeq" id="WP_111159912.1">
    <property type="nucleotide sequence ID" value="NZ_PCDP01000029.1"/>
</dbReference>
<gene>
    <name evidence="1" type="ORF">CPY51_08915</name>
</gene>